<name>A0AAJ6MSZ5_9PSED</name>
<dbReference type="Proteomes" id="UP001258207">
    <property type="component" value="Chromosome"/>
</dbReference>
<sequence length="280" mass="31997">MKTITVNTTQVPVVEYQGRRIVTMAMVDQVHQRPEGTARRTFNEHRDKFRSGEDFIELDQADEIRALGFTRPQGGTPSKVLLFTEVGYLMLVKPFTDALAWDVQRKLVTEYFRPAPAATHAAIPANYVEALEAHLAAVKENERLALANSTLAQLPPPIARLEPAFNGGLTPTQYARTLNGVNSQKINWHLSKKRWIYDAEKDQHRAPSWRVYSEARDKLLAEDAFNISRPGKTPLVRYKLVLMPKGEKRLWEMYLAKELPMKDGWDGEFRCTPHQVEENV</sequence>
<dbReference type="EMBL" id="CP134081">
    <property type="protein sequence ID" value="WNC09314.1"/>
    <property type="molecule type" value="Genomic_DNA"/>
</dbReference>
<dbReference type="Pfam" id="PF10543">
    <property type="entry name" value="ORF6N"/>
    <property type="match status" value="1"/>
</dbReference>
<dbReference type="RefSeq" id="WP_310791740.1">
    <property type="nucleotide sequence ID" value="NZ_CP134081.1"/>
</dbReference>
<evidence type="ECO:0000259" key="1">
    <source>
        <dbReference type="Pfam" id="PF10543"/>
    </source>
</evidence>
<evidence type="ECO:0000313" key="2">
    <source>
        <dbReference type="EMBL" id="WNC09314.1"/>
    </source>
</evidence>
<protein>
    <submittedName>
        <fullName evidence="2">ORF6N domain-containing protein</fullName>
    </submittedName>
</protein>
<organism evidence="2 3">
    <name type="scientific">Pseudomonas coleopterorum</name>
    <dbReference type="NCBI Taxonomy" id="1605838"/>
    <lineage>
        <taxon>Bacteria</taxon>
        <taxon>Pseudomonadati</taxon>
        <taxon>Pseudomonadota</taxon>
        <taxon>Gammaproteobacteria</taxon>
        <taxon>Pseudomonadales</taxon>
        <taxon>Pseudomonadaceae</taxon>
        <taxon>Pseudomonas</taxon>
    </lineage>
</organism>
<dbReference type="InterPro" id="IPR018873">
    <property type="entry name" value="KilA-N_DNA-bd_domain"/>
</dbReference>
<proteinExistence type="predicted"/>
<dbReference type="AlphaFoldDB" id="A0AAJ6MSZ5"/>
<reference evidence="2" key="1">
    <citation type="submission" date="2023-09" db="EMBL/GenBank/DDBJ databases">
        <title>First report of Pseudomonas coleopterorum DJ13 causing leaf spot on Rhododendron pulchrum Sweet in China.</title>
        <authorList>
            <person name="Zhang Y."/>
        </authorList>
    </citation>
    <scope>NUCLEOTIDE SEQUENCE</scope>
    <source>
        <strain evidence="2">DJ13</strain>
    </source>
</reference>
<feature type="domain" description="KilA-N DNA-binding" evidence="1">
    <location>
        <begin position="13"/>
        <end position="93"/>
    </location>
</feature>
<evidence type="ECO:0000313" key="3">
    <source>
        <dbReference type="Proteomes" id="UP001258207"/>
    </source>
</evidence>
<accession>A0AAJ6MSZ5</accession>
<gene>
    <name evidence="2" type="ORF">RI108_18915</name>
</gene>